<comment type="subcellular location">
    <subcellularLocation>
        <location evidence="1">Cell membrane</location>
        <topology evidence="1">Multi-pass membrane protein</topology>
    </subcellularLocation>
</comment>
<dbReference type="SUPFAM" id="SSF46785">
    <property type="entry name" value="Winged helix' DNA-binding domain"/>
    <property type="match status" value="1"/>
</dbReference>
<dbReference type="OrthoDB" id="9807790at2"/>
<evidence type="ECO:0000256" key="13">
    <source>
        <dbReference type="ARBA" id="ARBA00023306"/>
    </source>
</evidence>
<comment type="subunit">
    <text evidence="15">Homohexamer. Forms a ring that surrounds DNA.</text>
</comment>
<evidence type="ECO:0000256" key="5">
    <source>
        <dbReference type="ARBA" id="ARBA00022618"/>
    </source>
</evidence>
<dbReference type="SUPFAM" id="SSF52540">
    <property type="entry name" value="P-loop containing nucleoside triphosphate hydrolases"/>
    <property type="match status" value="1"/>
</dbReference>
<feature type="domain" description="FtsK" evidence="19">
    <location>
        <begin position="471"/>
        <end position="690"/>
    </location>
</feature>
<evidence type="ECO:0000256" key="14">
    <source>
        <dbReference type="ARBA" id="ARBA00024784"/>
    </source>
</evidence>
<comment type="function">
    <text evidence="14">Essential cell division protein that coordinates cell division and chromosome segregation. The N-terminus is involved in assembly of the cell-division machinery. The C-terminus functions as a DNA motor that moves dsDNA in an ATP-dependent manner towards the dif recombination site, which is located within the replication terminus region. Translocation stops specifically at Xer-dif sites, where FtsK interacts with the Xer recombinase, allowing activation of chromosome unlinking by recombination. FtsK orienting polar sequences (KOPS) guide the direction of DNA translocation. FtsK can remove proteins from DNA as it translocates, but translocation stops specifically at XerCD-dif site, thereby preventing removal of XerC and XerD from dif.</text>
</comment>
<evidence type="ECO:0000256" key="9">
    <source>
        <dbReference type="ARBA" id="ARBA00022840"/>
    </source>
</evidence>
<dbReference type="InterPro" id="IPR050206">
    <property type="entry name" value="FtsK/SpoIIIE/SftA"/>
</dbReference>
<dbReference type="Proteomes" id="UP000199415">
    <property type="component" value="Unassembled WGS sequence"/>
</dbReference>
<feature type="region of interest" description="Disordered" evidence="17">
    <location>
        <begin position="741"/>
        <end position="773"/>
    </location>
</feature>
<keyword evidence="8" id="KW-0159">Chromosome partition</keyword>
<evidence type="ECO:0000256" key="7">
    <source>
        <dbReference type="ARBA" id="ARBA00022741"/>
    </source>
</evidence>
<dbReference type="Gene3D" id="3.30.980.40">
    <property type="match status" value="1"/>
</dbReference>
<dbReference type="GO" id="GO:0005886">
    <property type="term" value="C:plasma membrane"/>
    <property type="evidence" value="ECO:0007669"/>
    <property type="project" value="UniProtKB-SubCell"/>
</dbReference>
<protein>
    <recommendedName>
        <fullName evidence="3">DNA translocase FtsK</fullName>
    </recommendedName>
</protein>
<dbReference type="GO" id="GO:0007059">
    <property type="term" value="P:chromosome segregation"/>
    <property type="evidence" value="ECO:0007669"/>
    <property type="project" value="UniProtKB-KW"/>
</dbReference>
<keyword evidence="9 16" id="KW-0067">ATP-binding</keyword>
<evidence type="ECO:0000256" key="15">
    <source>
        <dbReference type="ARBA" id="ARBA00025923"/>
    </source>
</evidence>
<feature type="compositionally biased region" description="Basic and acidic residues" evidence="17">
    <location>
        <begin position="210"/>
        <end position="259"/>
    </location>
</feature>
<dbReference type="PROSITE" id="PS50901">
    <property type="entry name" value="FTSK"/>
    <property type="match status" value="1"/>
</dbReference>
<evidence type="ECO:0000313" key="20">
    <source>
        <dbReference type="EMBL" id="SDG24865.1"/>
    </source>
</evidence>
<evidence type="ECO:0000256" key="3">
    <source>
        <dbReference type="ARBA" id="ARBA00020887"/>
    </source>
</evidence>
<dbReference type="GO" id="GO:0005524">
    <property type="term" value="F:ATP binding"/>
    <property type="evidence" value="ECO:0007669"/>
    <property type="project" value="UniProtKB-UniRule"/>
</dbReference>
<proteinExistence type="inferred from homology"/>
<dbReference type="Pfam" id="PF13491">
    <property type="entry name" value="FtsK_4TM"/>
    <property type="match status" value="1"/>
</dbReference>
<dbReference type="InterPro" id="IPR041027">
    <property type="entry name" value="FtsK_alpha"/>
</dbReference>
<evidence type="ECO:0000256" key="12">
    <source>
        <dbReference type="ARBA" id="ARBA00023136"/>
    </source>
</evidence>
<dbReference type="InterPro" id="IPR003593">
    <property type="entry name" value="AAA+_ATPase"/>
</dbReference>
<accession>A0A1G7SP77</accession>
<evidence type="ECO:0000256" key="18">
    <source>
        <dbReference type="SAM" id="Phobius"/>
    </source>
</evidence>
<dbReference type="SMART" id="SM00382">
    <property type="entry name" value="AAA"/>
    <property type="match status" value="1"/>
</dbReference>
<sequence>MSERADSLSLQGLTASLAGLARRLLRRVGIAAPGGIAAALAVALITYNPADPSLNVASDAPVSNLLGQPGAIVADVLLRALGMAAFVLVPVLAGWSWRLVRAGLPSRSWLRAAVLPPALLLLATGLAALPNPTSWPMSDGLGGAAGHLTFANTAAALPWPGWLTALISGISGVALAGYALGWSRAEWAAVGRAAAWVSARGLGTVQPADAETKAERKANREARRAERAERRAERKAMRQAKRDTRKQDREARGKQRREPVLVGGGEPETEAEAAPAPAADPEPEPAKKAKKAATKAEPEPESDTEAERTAAVEPRAAPEPPARTGGGSVSQAEDFEMPPLKLLTEPEQSGKGGADEDELQDTARQLEKVLGDFGVKGEIVKVRPGPVVTRYDLEPAPGTKNSRVIGLAGDIARAMAAVSVRVAVVPGTSVIGIELPNAEREIVFLRELLASREYVEKGGSLPLTLGKDISGSPTVVDLAKMPHLLVAGTTGSGKSVAINAMLLSLMYRLPPEQCRMILIDPKMLELSVYEDIPHLMAPVVTDPKKAVTALKWTVREMEDRYRKMARLGVRNIDGYNARIHEANANGEILTRRVQTGFDPDSGAPVYEEQDVDMRPLPYIVVVVDEMADLMQVAGKDIEMAAQRLAQMARAAGIHLIMATQRPSVDVITGTLKANFPTRISFHVTSKVDSRTILGETGAEQLLGKGDMLYMAHGGRVTRVHGPLVSDDEVEGVVAHLKAQGAPEYDQAVTEEDGEGGGAQDLVPGGGNGGDGGEGDLYEKAVAVVLQHRKASTSFVQRQLQIGYNRAARLIEKMEGEGVVSPANHVGKREILIESQAER</sequence>
<feature type="transmembrane region" description="Helical" evidence="18">
    <location>
        <begin position="76"/>
        <end position="97"/>
    </location>
</feature>
<feature type="binding site" evidence="16">
    <location>
        <begin position="488"/>
        <end position="495"/>
    </location>
    <ligand>
        <name>ATP</name>
        <dbReference type="ChEBI" id="CHEBI:30616"/>
    </ligand>
</feature>
<dbReference type="RefSeq" id="WP_090020460.1">
    <property type="nucleotide sequence ID" value="NZ_FNCE01000007.1"/>
</dbReference>
<dbReference type="EMBL" id="FNCE01000007">
    <property type="protein sequence ID" value="SDG24865.1"/>
    <property type="molecule type" value="Genomic_DNA"/>
</dbReference>
<keyword evidence="10 18" id="KW-1133">Transmembrane helix</keyword>
<dbReference type="GO" id="GO:0003677">
    <property type="term" value="F:DNA binding"/>
    <property type="evidence" value="ECO:0007669"/>
    <property type="project" value="UniProtKB-KW"/>
</dbReference>
<keyword evidence="5" id="KW-0132">Cell division</keyword>
<name>A0A1G7SP77_9PROT</name>
<dbReference type="Pfam" id="PF01580">
    <property type="entry name" value="FtsK_SpoIIIE"/>
    <property type="match status" value="1"/>
</dbReference>
<dbReference type="Pfam" id="PF17854">
    <property type="entry name" value="FtsK_alpha"/>
    <property type="match status" value="1"/>
</dbReference>
<evidence type="ECO:0000256" key="6">
    <source>
        <dbReference type="ARBA" id="ARBA00022692"/>
    </source>
</evidence>
<dbReference type="Gene3D" id="1.10.10.10">
    <property type="entry name" value="Winged helix-like DNA-binding domain superfamily/Winged helix DNA-binding domain"/>
    <property type="match status" value="1"/>
</dbReference>
<keyword evidence="13" id="KW-0131">Cell cycle</keyword>
<dbReference type="SMART" id="SM00843">
    <property type="entry name" value="Ftsk_gamma"/>
    <property type="match status" value="1"/>
</dbReference>
<dbReference type="PANTHER" id="PTHR22683:SF41">
    <property type="entry name" value="DNA TRANSLOCASE FTSK"/>
    <property type="match status" value="1"/>
</dbReference>
<dbReference type="InterPro" id="IPR002543">
    <property type="entry name" value="FtsK_dom"/>
</dbReference>
<organism evidence="20 21">
    <name type="scientific">Limimonas halophila</name>
    <dbReference type="NCBI Taxonomy" id="1082479"/>
    <lineage>
        <taxon>Bacteria</taxon>
        <taxon>Pseudomonadati</taxon>
        <taxon>Pseudomonadota</taxon>
        <taxon>Alphaproteobacteria</taxon>
        <taxon>Rhodospirillales</taxon>
        <taxon>Rhodovibrionaceae</taxon>
        <taxon>Limimonas</taxon>
    </lineage>
</organism>
<keyword evidence="4" id="KW-1003">Cell membrane</keyword>
<evidence type="ECO:0000256" key="16">
    <source>
        <dbReference type="PROSITE-ProRule" id="PRU00289"/>
    </source>
</evidence>
<feature type="transmembrane region" description="Helical" evidence="18">
    <location>
        <begin position="28"/>
        <end position="47"/>
    </location>
</feature>
<feature type="transmembrane region" description="Helical" evidence="18">
    <location>
        <begin position="109"/>
        <end position="129"/>
    </location>
</feature>
<gene>
    <name evidence="20" type="ORF">SAMN05216241_10792</name>
</gene>
<dbReference type="AlphaFoldDB" id="A0A1G7SP77"/>
<dbReference type="InterPro" id="IPR025199">
    <property type="entry name" value="FtsK_4TM"/>
</dbReference>
<dbReference type="Pfam" id="PF09397">
    <property type="entry name" value="FtsK_gamma"/>
    <property type="match status" value="1"/>
</dbReference>
<evidence type="ECO:0000256" key="2">
    <source>
        <dbReference type="ARBA" id="ARBA00006474"/>
    </source>
</evidence>
<evidence type="ECO:0000313" key="21">
    <source>
        <dbReference type="Proteomes" id="UP000199415"/>
    </source>
</evidence>
<evidence type="ECO:0000256" key="17">
    <source>
        <dbReference type="SAM" id="MobiDB-lite"/>
    </source>
</evidence>
<evidence type="ECO:0000256" key="11">
    <source>
        <dbReference type="ARBA" id="ARBA00023125"/>
    </source>
</evidence>
<dbReference type="STRING" id="1082479.SAMN05216241_10792"/>
<dbReference type="InterPro" id="IPR027417">
    <property type="entry name" value="P-loop_NTPase"/>
</dbReference>
<keyword evidence="7 16" id="KW-0547">Nucleotide-binding</keyword>
<evidence type="ECO:0000256" key="4">
    <source>
        <dbReference type="ARBA" id="ARBA00022475"/>
    </source>
</evidence>
<evidence type="ECO:0000256" key="10">
    <source>
        <dbReference type="ARBA" id="ARBA00022989"/>
    </source>
</evidence>
<dbReference type="InterPro" id="IPR018541">
    <property type="entry name" value="Ftsk_gamma"/>
</dbReference>
<dbReference type="CDD" id="cd01127">
    <property type="entry name" value="TrwB_TraG_TraD_VirD4"/>
    <property type="match status" value="1"/>
</dbReference>
<dbReference type="Gene3D" id="3.40.50.300">
    <property type="entry name" value="P-loop containing nucleotide triphosphate hydrolases"/>
    <property type="match status" value="1"/>
</dbReference>
<evidence type="ECO:0000256" key="1">
    <source>
        <dbReference type="ARBA" id="ARBA00004651"/>
    </source>
</evidence>
<dbReference type="GO" id="GO:0051301">
    <property type="term" value="P:cell division"/>
    <property type="evidence" value="ECO:0007669"/>
    <property type="project" value="UniProtKB-KW"/>
</dbReference>
<keyword evidence="21" id="KW-1185">Reference proteome</keyword>
<feature type="region of interest" description="Disordered" evidence="17">
    <location>
        <begin position="208"/>
        <end position="332"/>
    </location>
</feature>
<dbReference type="InterPro" id="IPR036390">
    <property type="entry name" value="WH_DNA-bd_sf"/>
</dbReference>
<dbReference type="InterPro" id="IPR036388">
    <property type="entry name" value="WH-like_DNA-bd_sf"/>
</dbReference>
<feature type="compositionally biased region" description="Gly residues" evidence="17">
    <location>
        <begin position="755"/>
        <end position="771"/>
    </location>
</feature>
<keyword evidence="12 18" id="KW-0472">Membrane</keyword>
<keyword evidence="6 18" id="KW-0812">Transmembrane</keyword>
<dbReference type="PANTHER" id="PTHR22683">
    <property type="entry name" value="SPORULATION PROTEIN RELATED"/>
    <property type="match status" value="1"/>
</dbReference>
<comment type="similarity">
    <text evidence="2">Belongs to the FtsK/SpoIIIE/SftA family.</text>
</comment>
<evidence type="ECO:0000256" key="8">
    <source>
        <dbReference type="ARBA" id="ARBA00022829"/>
    </source>
</evidence>
<keyword evidence="11" id="KW-0238">DNA-binding</keyword>
<evidence type="ECO:0000259" key="19">
    <source>
        <dbReference type="PROSITE" id="PS50901"/>
    </source>
</evidence>
<reference evidence="20 21" key="1">
    <citation type="submission" date="2016-10" db="EMBL/GenBank/DDBJ databases">
        <authorList>
            <person name="de Groot N.N."/>
        </authorList>
    </citation>
    <scope>NUCLEOTIDE SEQUENCE [LARGE SCALE GENOMIC DNA]</scope>
    <source>
        <strain evidence="20 21">DSM 25584</strain>
    </source>
</reference>